<comment type="caution">
    <text evidence="6">The sequence shown here is derived from an EMBL/GenBank/DDBJ whole genome shotgun (WGS) entry which is preliminary data.</text>
</comment>
<dbReference type="Pfam" id="PF09507">
    <property type="entry name" value="CDC27"/>
    <property type="match status" value="1"/>
</dbReference>
<dbReference type="PANTHER" id="PTHR17598:SF13">
    <property type="entry name" value="DNA POLYMERASE DELTA SUBUNIT 3"/>
    <property type="match status" value="1"/>
</dbReference>
<evidence type="ECO:0000313" key="6">
    <source>
        <dbReference type="EMBL" id="KAB5593974.1"/>
    </source>
</evidence>
<dbReference type="OrthoDB" id="514823at2759"/>
<proteinExistence type="predicted"/>
<dbReference type="Gene3D" id="3.90.1030.20">
    <property type="entry name" value="DNA polymerase delta, p66 (Cdc27) subunit, wHTH domain"/>
    <property type="match status" value="1"/>
</dbReference>
<evidence type="ECO:0000256" key="3">
    <source>
        <dbReference type="ARBA" id="ARBA00022705"/>
    </source>
</evidence>
<feature type="region of interest" description="Disordered" evidence="5">
    <location>
        <begin position="156"/>
        <end position="500"/>
    </location>
</feature>
<dbReference type="InterPro" id="IPR041913">
    <property type="entry name" value="POLD3_sf"/>
</dbReference>
<keyword evidence="3" id="KW-0235">DNA replication</keyword>
<comment type="subcellular location">
    <subcellularLocation>
        <location evidence="1">Nucleus</location>
    </subcellularLocation>
</comment>
<gene>
    <name evidence="6" type="ORF">CTheo_2575</name>
</gene>
<feature type="compositionally biased region" description="Low complexity" evidence="5">
    <location>
        <begin position="356"/>
        <end position="365"/>
    </location>
</feature>
<evidence type="ECO:0000256" key="5">
    <source>
        <dbReference type="SAM" id="MobiDB-lite"/>
    </source>
</evidence>
<feature type="compositionally biased region" description="Basic and acidic residues" evidence="5">
    <location>
        <begin position="235"/>
        <end position="258"/>
    </location>
</feature>
<evidence type="ECO:0000256" key="2">
    <source>
        <dbReference type="ARBA" id="ARBA00017589"/>
    </source>
</evidence>
<dbReference type="GO" id="GO:0043625">
    <property type="term" value="C:delta DNA polymerase complex"/>
    <property type="evidence" value="ECO:0007669"/>
    <property type="project" value="InterPro"/>
</dbReference>
<dbReference type="GO" id="GO:0003887">
    <property type="term" value="F:DNA-directed DNA polymerase activity"/>
    <property type="evidence" value="ECO:0007669"/>
    <property type="project" value="TreeGrafter"/>
</dbReference>
<name>A0A5N5QQJ0_9AGAM</name>
<reference evidence="6 7" key="1">
    <citation type="journal article" date="2019" name="Fungal Biol. Biotechnol.">
        <title>Draft genome sequence of fastidious pathogen Ceratobasidium theobromae, which causes vascular-streak dieback in Theobroma cacao.</title>
        <authorList>
            <person name="Ali S.S."/>
            <person name="Asman A."/>
            <person name="Shao J."/>
            <person name="Firmansyah A.P."/>
            <person name="Susilo A.W."/>
            <person name="Rosmana A."/>
            <person name="McMahon P."/>
            <person name="Junaid M."/>
            <person name="Guest D."/>
            <person name="Kheng T.Y."/>
            <person name="Meinhardt L.W."/>
            <person name="Bailey B.A."/>
        </authorList>
    </citation>
    <scope>NUCLEOTIDE SEQUENCE [LARGE SCALE GENOMIC DNA]</scope>
    <source>
        <strain evidence="6 7">CT2</strain>
    </source>
</reference>
<dbReference type="GO" id="GO:0006297">
    <property type="term" value="P:nucleotide-excision repair, DNA gap filling"/>
    <property type="evidence" value="ECO:0007669"/>
    <property type="project" value="TreeGrafter"/>
</dbReference>
<dbReference type="GO" id="GO:0006271">
    <property type="term" value="P:DNA strand elongation involved in DNA replication"/>
    <property type="evidence" value="ECO:0007669"/>
    <property type="project" value="TreeGrafter"/>
</dbReference>
<feature type="compositionally biased region" description="Polar residues" evidence="5">
    <location>
        <begin position="483"/>
        <end position="493"/>
    </location>
</feature>
<sequence length="500" mass="53927">MAGQATSDFLAKEIRASNNIVTFRLLSRQLSIHVAEAKKELELFYDAAKLAKDPVFATYILTGTPALQPKQETSSCGGSAEQVSRRLVVLAGEDELEVAKSRFADGPSQHVYSLSPVPLKDHGLLTSVADRVRLLDIQRGQSHAAQVGMLLSEEAPWSGVSKSKSQRATKKDTLAPPNAKKIDQALKPKPSIDTAQPVATKDTGRQSALNFGGSKKPASESKPKEPAPSKTKPPTKKDPEEATTKNKSSRPEHPKESFKPPSTASSKGSAPDPPKTAAVGGKSKRVLDSSDEDEPALNRSKPALKRKKNRSTDDDDEEAVEQRSTTSLRAMMDIDDDDVVNGRSTREATPEHVPSARETAAAAKAAKAEASKGVDQKERGSRKRVPKGKKRVMKTRRVKNAKGFLVTEDYSSYEDADPADADKADNTDAQSETDYGEDIDVDVSGRILPKKPASKPTTSGPKAEPKRQHSESSTAKSRKNKPNDGSKSGQQKLASFFGKK</sequence>
<dbReference type="AlphaFoldDB" id="A0A5N5QQJ0"/>
<feature type="compositionally biased region" description="Basic and acidic residues" evidence="5">
    <location>
        <begin position="366"/>
        <end position="379"/>
    </location>
</feature>
<dbReference type="GO" id="GO:1904161">
    <property type="term" value="P:DNA synthesis involved in UV-damage excision repair"/>
    <property type="evidence" value="ECO:0007669"/>
    <property type="project" value="TreeGrafter"/>
</dbReference>
<dbReference type="EMBL" id="SSOP01000027">
    <property type="protein sequence ID" value="KAB5593974.1"/>
    <property type="molecule type" value="Genomic_DNA"/>
</dbReference>
<organism evidence="6 7">
    <name type="scientific">Ceratobasidium theobromae</name>
    <dbReference type="NCBI Taxonomy" id="1582974"/>
    <lineage>
        <taxon>Eukaryota</taxon>
        <taxon>Fungi</taxon>
        <taxon>Dikarya</taxon>
        <taxon>Basidiomycota</taxon>
        <taxon>Agaricomycotina</taxon>
        <taxon>Agaricomycetes</taxon>
        <taxon>Cantharellales</taxon>
        <taxon>Ceratobasidiaceae</taxon>
        <taxon>Ceratobasidium</taxon>
    </lineage>
</organism>
<dbReference type="PANTHER" id="PTHR17598">
    <property type="entry name" value="DNA POLYMERASE DELTA SUBUNIT 3"/>
    <property type="match status" value="1"/>
</dbReference>
<keyword evidence="7" id="KW-1185">Reference proteome</keyword>
<evidence type="ECO:0000256" key="1">
    <source>
        <dbReference type="ARBA" id="ARBA00004123"/>
    </source>
</evidence>
<evidence type="ECO:0000256" key="4">
    <source>
        <dbReference type="ARBA" id="ARBA00023242"/>
    </source>
</evidence>
<dbReference type="InterPro" id="IPR019038">
    <property type="entry name" value="POLD3"/>
</dbReference>
<feature type="compositionally biased region" description="Basic residues" evidence="5">
    <location>
        <begin position="380"/>
        <end position="400"/>
    </location>
</feature>
<keyword evidence="4" id="KW-0539">Nucleus</keyword>
<protein>
    <recommendedName>
        <fullName evidence="2">DNA polymerase delta subunit 3</fullName>
    </recommendedName>
</protein>
<feature type="compositionally biased region" description="Basic and acidic residues" evidence="5">
    <location>
        <begin position="217"/>
        <end position="227"/>
    </location>
</feature>
<accession>A0A5N5QQJ0</accession>
<evidence type="ECO:0000313" key="7">
    <source>
        <dbReference type="Proteomes" id="UP000383932"/>
    </source>
</evidence>
<dbReference type="Proteomes" id="UP000383932">
    <property type="component" value="Unassembled WGS sequence"/>
</dbReference>